<dbReference type="WBParaSite" id="nRc.2.0.1.t02971-RA">
    <property type="protein sequence ID" value="nRc.2.0.1.t02971-RA"/>
    <property type="gene ID" value="nRc.2.0.1.g02971"/>
</dbReference>
<dbReference type="Proteomes" id="UP000887565">
    <property type="component" value="Unplaced"/>
</dbReference>
<evidence type="ECO:0000313" key="3">
    <source>
        <dbReference type="WBParaSite" id="nRc.2.0.1.t02971-RA"/>
    </source>
</evidence>
<keyword evidence="2" id="KW-1185">Reference proteome</keyword>
<protein>
    <submittedName>
        <fullName evidence="3">Uncharacterized protein</fullName>
    </submittedName>
</protein>
<organism evidence="2 3">
    <name type="scientific">Romanomermis culicivorax</name>
    <name type="common">Nematode worm</name>
    <dbReference type="NCBI Taxonomy" id="13658"/>
    <lineage>
        <taxon>Eukaryota</taxon>
        <taxon>Metazoa</taxon>
        <taxon>Ecdysozoa</taxon>
        <taxon>Nematoda</taxon>
        <taxon>Enoplea</taxon>
        <taxon>Dorylaimia</taxon>
        <taxon>Mermithida</taxon>
        <taxon>Mermithoidea</taxon>
        <taxon>Mermithidae</taxon>
        <taxon>Romanomermis</taxon>
    </lineage>
</organism>
<evidence type="ECO:0000256" key="1">
    <source>
        <dbReference type="SAM" id="MobiDB-lite"/>
    </source>
</evidence>
<sequence length="202" mass="22683">METRAESDSRMKNLAGTNNVQQQTEKDYIDTTYADNDPKVNDELCDKISITVGMGSKLESLIICKIFVIDESEMSLQRVKNHNASVHISLLLCDFLPIREVRPTSRLATTNWCHKSLSAKAQHLAKIFSLKVLSYIYPIYDVSINHAVTVDVENVDSIGEAGEKIHRRFSTRRASEGANFPLTADRTTVRSSANAQKAENFF</sequence>
<feature type="region of interest" description="Disordered" evidence="1">
    <location>
        <begin position="1"/>
        <end position="21"/>
    </location>
</feature>
<reference evidence="3" key="1">
    <citation type="submission" date="2022-11" db="UniProtKB">
        <authorList>
            <consortium name="WormBaseParasite"/>
        </authorList>
    </citation>
    <scope>IDENTIFICATION</scope>
</reference>
<name>A0A915HN89_ROMCU</name>
<proteinExistence type="predicted"/>
<accession>A0A915HN89</accession>
<feature type="compositionally biased region" description="Basic and acidic residues" evidence="1">
    <location>
        <begin position="1"/>
        <end position="11"/>
    </location>
</feature>
<dbReference type="AlphaFoldDB" id="A0A915HN89"/>
<evidence type="ECO:0000313" key="2">
    <source>
        <dbReference type="Proteomes" id="UP000887565"/>
    </source>
</evidence>